<protein>
    <recommendedName>
        <fullName evidence="3">DUF465 domain-containing protein</fullName>
    </recommendedName>
</protein>
<reference evidence="1 2" key="1">
    <citation type="submission" date="2016-10" db="EMBL/GenBank/DDBJ databases">
        <authorList>
            <person name="de Groot N.N."/>
        </authorList>
    </citation>
    <scope>NUCLEOTIDE SEQUENCE [LARGE SCALE GENOMIC DNA]</scope>
    <source>
        <strain evidence="1 2">DSM 23413</strain>
    </source>
</reference>
<dbReference type="InterPro" id="IPR038444">
    <property type="entry name" value="DUF465_sf"/>
</dbReference>
<dbReference type="EMBL" id="FNVD01000017">
    <property type="protein sequence ID" value="SEG22535.1"/>
    <property type="molecule type" value="Genomic_DNA"/>
</dbReference>
<name>A0A1H5YFQ6_9RHOB</name>
<dbReference type="OrthoDB" id="1263265at2"/>
<proteinExistence type="predicted"/>
<accession>A0A1H5YFQ6</accession>
<dbReference type="Pfam" id="PF04325">
    <property type="entry name" value="DUF465"/>
    <property type="match status" value="1"/>
</dbReference>
<keyword evidence="2" id="KW-1185">Reference proteome</keyword>
<dbReference type="Gene3D" id="6.10.280.50">
    <property type="match status" value="1"/>
</dbReference>
<sequence length="85" mass="10054">MSHVPHELAEEFPDKVELMQKLKVSDQHFARLFDEYHKINRAVHRAETLVEPMEELAEVELRKKRAHLKDEIWRILSEHGQATAS</sequence>
<evidence type="ECO:0008006" key="3">
    <source>
        <dbReference type="Google" id="ProtNLM"/>
    </source>
</evidence>
<dbReference type="InterPro" id="IPR007420">
    <property type="entry name" value="DUF465"/>
</dbReference>
<dbReference type="Proteomes" id="UP000236742">
    <property type="component" value="Unassembled WGS sequence"/>
</dbReference>
<evidence type="ECO:0000313" key="2">
    <source>
        <dbReference type="Proteomes" id="UP000236742"/>
    </source>
</evidence>
<organism evidence="1 2">
    <name type="scientific">Jhaorihella thermophila</name>
    <dbReference type="NCBI Taxonomy" id="488547"/>
    <lineage>
        <taxon>Bacteria</taxon>
        <taxon>Pseudomonadati</taxon>
        <taxon>Pseudomonadota</taxon>
        <taxon>Alphaproteobacteria</taxon>
        <taxon>Rhodobacterales</taxon>
        <taxon>Paracoccaceae</taxon>
        <taxon>Jhaorihella</taxon>
    </lineage>
</organism>
<gene>
    <name evidence="1" type="ORF">SAMN05421751_11745</name>
</gene>
<dbReference type="AlphaFoldDB" id="A0A1H5YFQ6"/>
<evidence type="ECO:0000313" key="1">
    <source>
        <dbReference type="EMBL" id="SEG22535.1"/>
    </source>
</evidence>
<dbReference type="RefSeq" id="WP_104008992.1">
    <property type="nucleotide sequence ID" value="NZ_FNVD01000017.1"/>
</dbReference>